<sequence length="538" mass="61703">MKIQYDHYSIISYLLKSTMTTTVLSPFDSTPSIGESPYSQRRTRGVDMDLSQAFKKRIRITNEGESDTWLHNNISFSSSAADSFLVSSSIPSIKPISNSGSLLSSISSISSDSSSFVSTYRFKYLCERGEQGVFATIAHPCRYTPCLSCAMYQYLHQRKITKEVLSKSIISSIPVIQIIPNALDETWIQVESPFICQWKDYELQVIRIKEKDHTWLELNDLSERSTSTCFSLETRISELCREVYEYTNQCKIKSPCSTINSTESINSIFISTPNYGWQPLKTPPVPFPWSTLAIPSSIKNALLDDVQEFDTLKYSMYEEKQIMCQRVYLLQGPAGVGKRSLMYAMAAETGHHLCMIDLKSWNMTISHLMLFNQLRKEAILVLEHVDRALELTPSLVTSLLDMFSKSHHGILILTSTQLPSIEFLSEFVHMDKVFKFEYIQESEAKQLFQYLVPTECLSEWETCWRKVKEIPQLTLKIFQQILLKRVSKLHCRPCFSSIVTSNVITQNKNQMDTMNISPSKNTFTGSYWNEWSPPSFFV</sequence>
<dbReference type="SUPFAM" id="SSF52540">
    <property type="entry name" value="P-loop containing nucleoside triphosphate hydrolases"/>
    <property type="match status" value="1"/>
</dbReference>
<organism evidence="2">
    <name type="scientific">Sylvanvirus sp</name>
    <dbReference type="NCBI Taxonomy" id="2487774"/>
    <lineage>
        <taxon>Viruses</taxon>
    </lineage>
</organism>
<name>A0A3G5AIS1_9VIRU</name>
<dbReference type="GO" id="GO:0005524">
    <property type="term" value="F:ATP binding"/>
    <property type="evidence" value="ECO:0007669"/>
    <property type="project" value="InterPro"/>
</dbReference>
<accession>A0A3G5AIS1</accession>
<dbReference type="EMBL" id="MK072507">
    <property type="protein sequence ID" value="AYV86494.1"/>
    <property type="molecule type" value="Genomic_DNA"/>
</dbReference>
<proteinExistence type="predicted"/>
<protein>
    <recommendedName>
        <fullName evidence="1">ATPase AAA-type core domain-containing protein</fullName>
    </recommendedName>
</protein>
<dbReference type="InterPro" id="IPR027417">
    <property type="entry name" value="P-loop_NTPase"/>
</dbReference>
<dbReference type="InterPro" id="IPR050747">
    <property type="entry name" value="Mitochondrial_chaperone_BCS1"/>
</dbReference>
<reference evidence="2" key="1">
    <citation type="submission" date="2018-10" db="EMBL/GenBank/DDBJ databases">
        <title>Hidden diversity of soil giant viruses.</title>
        <authorList>
            <person name="Schulz F."/>
            <person name="Alteio L."/>
            <person name="Goudeau D."/>
            <person name="Ryan E.M."/>
            <person name="Malmstrom R.R."/>
            <person name="Blanchard J."/>
            <person name="Woyke T."/>
        </authorList>
    </citation>
    <scope>NUCLEOTIDE SEQUENCE</scope>
    <source>
        <strain evidence="2">SYV1</strain>
    </source>
</reference>
<dbReference type="GO" id="GO:0016887">
    <property type="term" value="F:ATP hydrolysis activity"/>
    <property type="evidence" value="ECO:0007669"/>
    <property type="project" value="InterPro"/>
</dbReference>
<evidence type="ECO:0000259" key="1">
    <source>
        <dbReference type="Pfam" id="PF00004"/>
    </source>
</evidence>
<feature type="domain" description="ATPase AAA-type core" evidence="1">
    <location>
        <begin position="329"/>
        <end position="418"/>
    </location>
</feature>
<dbReference type="Gene3D" id="3.40.50.300">
    <property type="entry name" value="P-loop containing nucleotide triphosphate hydrolases"/>
    <property type="match status" value="1"/>
</dbReference>
<dbReference type="InterPro" id="IPR003959">
    <property type="entry name" value="ATPase_AAA_core"/>
</dbReference>
<gene>
    <name evidence="2" type="ORF">Sylvanvirus1_90</name>
</gene>
<dbReference type="Pfam" id="PF00004">
    <property type="entry name" value="AAA"/>
    <property type="match status" value="1"/>
</dbReference>
<dbReference type="PANTHER" id="PTHR23070">
    <property type="entry name" value="BCS1 AAA-TYPE ATPASE"/>
    <property type="match status" value="1"/>
</dbReference>
<evidence type="ECO:0000313" key="2">
    <source>
        <dbReference type="EMBL" id="AYV86494.1"/>
    </source>
</evidence>